<dbReference type="PIRSF" id="PIRSF018266">
    <property type="entry name" value="FecR"/>
    <property type="match status" value="1"/>
</dbReference>
<gene>
    <name evidence="4" type="ORF">ACFSR2_17105</name>
</gene>
<evidence type="ECO:0000259" key="2">
    <source>
        <dbReference type="Pfam" id="PF04773"/>
    </source>
</evidence>
<proteinExistence type="predicted"/>
<protein>
    <submittedName>
        <fullName evidence="4">FecR family protein</fullName>
    </submittedName>
</protein>
<keyword evidence="1" id="KW-0812">Transmembrane</keyword>
<dbReference type="Pfam" id="PF04773">
    <property type="entry name" value="FecR"/>
    <property type="match status" value="1"/>
</dbReference>
<keyword evidence="5" id="KW-1185">Reference proteome</keyword>
<dbReference type="PANTHER" id="PTHR30273:SF2">
    <property type="entry name" value="PROTEIN FECR"/>
    <property type="match status" value="1"/>
</dbReference>
<evidence type="ECO:0000313" key="5">
    <source>
        <dbReference type="Proteomes" id="UP001597510"/>
    </source>
</evidence>
<dbReference type="EMBL" id="JBHULC010000021">
    <property type="protein sequence ID" value="MFD2522619.1"/>
    <property type="molecule type" value="Genomic_DNA"/>
</dbReference>
<name>A0ABW5JBN4_9BACT</name>
<dbReference type="Gene3D" id="2.60.120.1440">
    <property type="match status" value="1"/>
</dbReference>
<dbReference type="InterPro" id="IPR006860">
    <property type="entry name" value="FecR"/>
</dbReference>
<dbReference type="PANTHER" id="PTHR30273">
    <property type="entry name" value="PERIPLASMIC SIGNAL SENSOR AND SIGMA FACTOR ACTIVATOR FECR-RELATED"/>
    <property type="match status" value="1"/>
</dbReference>
<dbReference type="Gene3D" id="3.55.50.30">
    <property type="match status" value="1"/>
</dbReference>
<dbReference type="InterPro" id="IPR012373">
    <property type="entry name" value="Ferrdict_sens_TM"/>
</dbReference>
<evidence type="ECO:0000313" key="4">
    <source>
        <dbReference type="EMBL" id="MFD2522619.1"/>
    </source>
</evidence>
<comment type="caution">
    <text evidence="4">The sequence shown here is derived from an EMBL/GenBank/DDBJ whole genome shotgun (WGS) entry which is preliminary data.</text>
</comment>
<sequence length="343" mass="38582">MNQHEFDKLLEKYLAGECDSEEEQLIWDWQENMLKNSQILLNSDEKEAIKNRLWNRIYNNTIGGTYTYEEDEEGTRNRGLKILKWGIAAMLVIGLANIFLIMKNNDAKAIAEATAVTQASDIEVKNTSATDSEIKLEDGTVVTLKKNSSISYPKHFGQKTRNVYLKGEAFFKVKRNPNAPFIVHTGELVTEVLGTSFNVKSYDNSKAIEVSVTSGRVSVYEVSEKSPAKKNGVILTPNQKVVFDKSSKKIMPGIVENPVVLTVSPTKIDFIFEDTPLSQVLQKLKNVYGIEIILENQDLNHCELTADLNDLPLNTQLELICRTVNARYEQRGTSYFVSGEGCK</sequence>
<dbReference type="Proteomes" id="UP001597510">
    <property type="component" value="Unassembled WGS sequence"/>
</dbReference>
<reference evidence="5" key="1">
    <citation type="journal article" date="2019" name="Int. J. Syst. Evol. Microbiol.">
        <title>The Global Catalogue of Microorganisms (GCM) 10K type strain sequencing project: providing services to taxonomists for standard genome sequencing and annotation.</title>
        <authorList>
            <consortium name="The Broad Institute Genomics Platform"/>
            <consortium name="The Broad Institute Genome Sequencing Center for Infectious Disease"/>
            <person name="Wu L."/>
            <person name="Ma J."/>
        </authorList>
    </citation>
    <scope>NUCLEOTIDE SEQUENCE [LARGE SCALE GENOMIC DNA]</scope>
    <source>
        <strain evidence="5">KCTC 52344</strain>
    </source>
</reference>
<dbReference type="RefSeq" id="WP_340237626.1">
    <property type="nucleotide sequence ID" value="NZ_JBBEWC010000008.1"/>
</dbReference>
<evidence type="ECO:0000259" key="3">
    <source>
        <dbReference type="Pfam" id="PF16344"/>
    </source>
</evidence>
<keyword evidence="1" id="KW-1133">Transmembrane helix</keyword>
<keyword evidence="1" id="KW-0472">Membrane</keyword>
<accession>A0ABW5JBN4</accession>
<feature type="domain" description="FecR protein" evidence="2">
    <location>
        <begin position="131"/>
        <end position="217"/>
    </location>
</feature>
<feature type="domain" description="Protein FecR C-terminal" evidence="3">
    <location>
        <begin position="269"/>
        <end position="335"/>
    </location>
</feature>
<dbReference type="InterPro" id="IPR032508">
    <property type="entry name" value="FecR_C"/>
</dbReference>
<feature type="transmembrane region" description="Helical" evidence="1">
    <location>
        <begin position="82"/>
        <end position="102"/>
    </location>
</feature>
<dbReference type="Pfam" id="PF16344">
    <property type="entry name" value="FecR_C"/>
    <property type="match status" value="1"/>
</dbReference>
<evidence type="ECO:0000256" key="1">
    <source>
        <dbReference type="SAM" id="Phobius"/>
    </source>
</evidence>
<organism evidence="4 5">
    <name type="scientific">Emticicia soli</name>
    <dbReference type="NCBI Taxonomy" id="2027878"/>
    <lineage>
        <taxon>Bacteria</taxon>
        <taxon>Pseudomonadati</taxon>
        <taxon>Bacteroidota</taxon>
        <taxon>Cytophagia</taxon>
        <taxon>Cytophagales</taxon>
        <taxon>Leadbetterellaceae</taxon>
        <taxon>Emticicia</taxon>
    </lineage>
</organism>